<evidence type="ECO:0000313" key="2">
    <source>
        <dbReference type="Proteomes" id="UP000449906"/>
    </source>
</evidence>
<dbReference type="EMBL" id="WBVM01000003">
    <property type="protein sequence ID" value="KAB2808335.1"/>
    <property type="molecule type" value="Genomic_DNA"/>
</dbReference>
<evidence type="ECO:0000313" key="1">
    <source>
        <dbReference type="EMBL" id="KAB2808335.1"/>
    </source>
</evidence>
<reference evidence="1 2" key="1">
    <citation type="submission" date="2019-09" db="EMBL/GenBank/DDBJ databases">
        <title>Pimelobacter sp. isolated from Paulinella.</title>
        <authorList>
            <person name="Jeong S.E."/>
        </authorList>
    </citation>
    <scope>NUCLEOTIDE SEQUENCE [LARGE SCALE GENOMIC DNA]</scope>
    <source>
        <strain evidence="1 2">Pch-N</strain>
    </source>
</reference>
<dbReference type="Proteomes" id="UP000449906">
    <property type="component" value="Unassembled WGS sequence"/>
</dbReference>
<dbReference type="RefSeq" id="WP_151582015.1">
    <property type="nucleotide sequence ID" value="NZ_WBVM01000003.1"/>
</dbReference>
<proteinExistence type="predicted"/>
<accession>A0A7J5DTH8</accession>
<gene>
    <name evidence="1" type="ORF">F9L07_22735</name>
</gene>
<dbReference type="AlphaFoldDB" id="A0A7J5DTH8"/>
<sequence>MSAEKCRFMQAAYPDLDARDSCSEHRHDNQTFALARALAVVCQDPDPSDEQIGWLIDDAAAVVDDFDPAPADWVVTPPEMGEAANRYGVDFTLTINGIDYVVPESEWEPSHPVALAKWRKWNDDAGEADR</sequence>
<organism evidence="1 2">
    <name type="scientific">Nocardioides simplex</name>
    <name type="common">Arthrobacter simplex</name>
    <dbReference type="NCBI Taxonomy" id="2045"/>
    <lineage>
        <taxon>Bacteria</taxon>
        <taxon>Bacillati</taxon>
        <taxon>Actinomycetota</taxon>
        <taxon>Actinomycetes</taxon>
        <taxon>Propionibacteriales</taxon>
        <taxon>Nocardioidaceae</taxon>
        <taxon>Pimelobacter</taxon>
    </lineage>
</organism>
<protein>
    <submittedName>
        <fullName evidence="1">Uncharacterized protein</fullName>
    </submittedName>
</protein>
<name>A0A7J5DTH8_NOCSI</name>
<comment type="caution">
    <text evidence="1">The sequence shown here is derived from an EMBL/GenBank/DDBJ whole genome shotgun (WGS) entry which is preliminary data.</text>
</comment>